<dbReference type="PANTHER" id="PTHR13847">
    <property type="entry name" value="SARCOSINE DEHYDROGENASE-RELATED"/>
    <property type="match status" value="1"/>
</dbReference>
<dbReference type="EMBL" id="SRRM01000021">
    <property type="protein sequence ID" value="TKY84802.1"/>
    <property type="molecule type" value="Genomic_DNA"/>
</dbReference>
<proteinExistence type="predicted"/>
<evidence type="ECO:0000256" key="1">
    <source>
        <dbReference type="SAM" id="MobiDB-lite"/>
    </source>
</evidence>
<evidence type="ECO:0000313" key="4">
    <source>
        <dbReference type="Proteomes" id="UP000306050"/>
    </source>
</evidence>
<dbReference type="RefSeq" id="XP_029736787.1">
    <property type="nucleotide sequence ID" value="XM_029886474.1"/>
</dbReference>
<dbReference type="AlphaFoldDB" id="A0A4U7KPA8"/>
<comment type="caution">
    <text evidence="3">The sequence shown here is derived from an EMBL/GenBank/DDBJ whole genome shotgun (WGS) entry which is preliminary data.</text>
</comment>
<accession>A0A4U7KPA8</accession>
<dbReference type="SUPFAM" id="SSF51905">
    <property type="entry name" value="FAD/NAD(P)-binding domain"/>
    <property type="match status" value="1"/>
</dbReference>
<evidence type="ECO:0000259" key="2">
    <source>
        <dbReference type="Pfam" id="PF01266"/>
    </source>
</evidence>
<feature type="domain" description="FAD dependent oxidoreductase" evidence="2">
    <location>
        <begin position="59"/>
        <end position="480"/>
    </location>
</feature>
<feature type="region of interest" description="Disordered" evidence="1">
    <location>
        <begin position="522"/>
        <end position="544"/>
    </location>
</feature>
<feature type="compositionally biased region" description="Polar residues" evidence="1">
    <location>
        <begin position="529"/>
        <end position="544"/>
    </location>
</feature>
<gene>
    <name evidence="3" type="ORF">EX895_005882</name>
</gene>
<dbReference type="GeneID" id="40728777"/>
<dbReference type="Gene3D" id="3.50.50.60">
    <property type="entry name" value="FAD/NAD(P)-binding domain"/>
    <property type="match status" value="1"/>
</dbReference>
<dbReference type="PANTHER" id="PTHR13847:SF260">
    <property type="entry name" value="FAD DEPENDENT OXIDOREDUCTASE DOMAIN-CONTAINING PROTEIN"/>
    <property type="match status" value="1"/>
</dbReference>
<dbReference type="Proteomes" id="UP000306050">
    <property type="component" value="Chromosome SGRAM_8"/>
</dbReference>
<dbReference type="InterPro" id="IPR036188">
    <property type="entry name" value="FAD/NAD-bd_sf"/>
</dbReference>
<protein>
    <recommendedName>
        <fullName evidence="2">FAD dependent oxidoreductase domain-containing protein</fullName>
    </recommendedName>
</protein>
<dbReference type="GO" id="GO:0005737">
    <property type="term" value="C:cytoplasm"/>
    <property type="evidence" value="ECO:0007669"/>
    <property type="project" value="TreeGrafter"/>
</dbReference>
<keyword evidence="4" id="KW-1185">Reference proteome</keyword>
<sequence length="553" mass="59568">MLSDDQEYVDISTIGIDQVAQTPAPLPSSSEKATVSYWLATTAAHQLPDSLDTLPTESDTVIIGSGITGVSTAYHLVTSAPSSNSPISSITIVEARDFCSGATGRNGGHLSEASALAYTEIAANPNHLLGTRASGLSADDIKVESAKVVEQILKFEKRTADAIRSLIAEEKVEEEIGFTDDRNWHLCFEHAEVDAFEKSLAQAAQHDGLRKFVEQVRRVPKEEVNRRMDKPVGIVGVYEIPGATLHPRALVSVIYRRAERIARDKGISLNVITHSPVVGITSSSPELTTLTTVKGDINAKFVVHATNGYTSHLLPHLSSSDNGIIPTRAQVVAVAPTQRKHLWGMALSAGGGYEYGHQRPTSESSSLSGAPGAPLYIFGGGREYADGREWGVADDTSLNSQVSSFLHTYLSNTFPRSYSGEEVQMEWTGVMGYTKSKDPLVGPVWKVQEGARKGREYLAAGYSGHGMTRAFGCAQVVADMVWADSNRVAWRKKEDFPTCYLTAGAKEEGMWLKEWSADKVQEGEGKGSNVGNDSFQARPASGSTSAINCCNVV</sequence>
<name>A0A4U7KPA8_9BASI</name>
<dbReference type="InterPro" id="IPR006076">
    <property type="entry name" value="FAD-dep_OxRdtase"/>
</dbReference>
<dbReference type="KEGG" id="sgra:EX895_005882"/>
<organism evidence="3 4">
    <name type="scientific">Sporisorium graminicola</name>
    <dbReference type="NCBI Taxonomy" id="280036"/>
    <lineage>
        <taxon>Eukaryota</taxon>
        <taxon>Fungi</taxon>
        <taxon>Dikarya</taxon>
        <taxon>Basidiomycota</taxon>
        <taxon>Ustilaginomycotina</taxon>
        <taxon>Ustilaginomycetes</taxon>
        <taxon>Ustilaginales</taxon>
        <taxon>Ustilaginaceae</taxon>
        <taxon>Sporisorium</taxon>
    </lineage>
</organism>
<reference evidence="3 4" key="1">
    <citation type="submission" date="2019-05" db="EMBL/GenBank/DDBJ databases">
        <title>Sporisorium graminicola CBS 10092 draft sequencing and annotation.</title>
        <authorList>
            <person name="Solano-Gonzalez S."/>
            <person name="Caddick M.X."/>
            <person name="Darby A."/>
        </authorList>
    </citation>
    <scope>NUCLEOTIDE SEQUENCE [LARGE SCALE GENOMIC DNA]</scope>
    <source>
        <strain evidence="3 4">CBS 10092</strain>
    </source>
</reference>
<dbReference type="Gene3D" id="3.30.9.10">
    <property type="entry name" value="D-Amino Acid Oxidase, subunit A, domain 2"/>
    <property type="match status" value="1"/>
</dbReference>
<evidence type="ECO:0000313" key="3">
    <source>
        <dbReference type="EMBL" id="TKY84802.1"/>
    </source>
</evidence>
<dbReference type="OrthoDB" id="429143at2759"/>
<dbReference type="Pfam" id="PF01266">
    <property type="entry name" value="DAO"/>
    <property type="match status" value="1"/>
</dbReference>